<gene>
    <name evidence="2" type="ORF">Q9L42_012555</name>
</gene>
<accession>A0AAU7NQG4</accession>
<evidence type="ECO:0000313" key="3">
    <source>
        <dbReference type="Proteomes" id="UP001225378"/>
    </source>
</evidence>
<dbReference type="Pfam" id="PF02492">
    <property type="entry name" value="cobW"/>
    <property type="match status" value="1"/>
</dbReference>
<dbReference type="EMBL" id="CP157743">
    <property type="protein sequence ID" value="XBS19197.1"/>
    <property type="molecule type" value="Genomic_DNA"/>
</dbReference>
<dbReference type="PANTHER" id="PTHR42869:SF1">
    <property type="entry name" value="SLL0572 PROTEIN"/>
    <property type="match status" value="1"/>
</dbReference>
<keyword evidence="3" id="KW-1185">Reference proteome</keyword>
<dbReference type="SUPFAM" id="SSF52540">
    <property type="entry name" value="P-loop containing nucleoside triphosphate hydrolases"/>
    <property type="match status" value="1"/>
</dbReference>
<dbReference type="InterPro" id="IPR053199">
    <property type="entry name" value="cDPG_synthetase-like"/>
</dbReference>
<dbReference type="InterPro" id="IPR003495">
    <property type="entry name" value="CobW/HypB/UreG_nucleotide-bd"/>
</dbReference>
<dbReference type="RefSeq" id="WP_305908054.1">
    <property type="nucleotide sequence ID" value="NZ_CP157743.1"/>
</dbReference>
<dbReference type="InterPro" id="IPR027417">
    <property type="entry name" value="P-loop_NTPase"/>
</dbReference>
<organism evidence="2 3">
    <name type="scientific">Methylomarinum roseum</name>
    <dbReference type="NCBI Taxonomy" id="3067653"/>
    <lineage>
        <taxon>Bacteria</taxon>
        <taxon>Pseudomonadati</taxon>
        <taxon>Pseudomonadota</taxon>
        <taxon>Gammaproteobacteria</taxon>
        <taxon>Methylococcales</taxon>
        <taxon>Methylococcaceae</taxon>
        <taxon>Methylomarinum</taxon>
    </lineage>
</organism>
<proteinExistence type="predicted"/>
<evidence type="ECO:0000313" key="2">
    <source>
        <dbReference type="EMBL" id="XBS19197.1"/>
    </source>
</evidence>
<protein>
    <submittedName>
        <fullName evidence="2">Cyclic 2,3-diphosphoglycerate synthase</fullName>
    </submittedName>
</protein>
<dbReference type="Gene3D" id="3.40.50.300">
    <property type="entry name" value="P-loop containing nucleotide triphosphate hydrolases"/>
    <property type="match status" value="1"/>
</dbReference>
<dbReference type="KEGG" id="mech:Q9L42_012555"/>
<name>A0AAU7NQG4_9GAMM</name>
<sequence>MAKTTDRRRIVIMGAAGRDFHNFNMAYRDDADCEVVAFTGAQIPDIAGRRYPPSLAGPLYPDGIEIVEESELSTLCRERRVDQVVFAYSDLPHVEVMHKASVVLAAGADFVLMGPERTMLTANVPVVACCAVRTGCGKSQTTQWLAGLLKQHGLNVAVIRHPMPYGDLERQAVQRFASRADLDAAECSIEEREEYEPHLELGNIVYAGVDYARILAQAEQEADVILWDGGNNDFSFIRPDLHIVLVDPLRPGNESSHHPGEAVLRMADIVLINKVNSASDENIQNAAEAARRLNPSAPIVRGASVVQLQNPESIRGKRVLVVEDGPTITHGGMPYGAGYVAAIQAQAGEIVDPRALAVEQIAQVYSTYPHIGKVLPAMGYHPEQLQALRETINQADVDVVVAATPCDLAALIKINKPVRRVSYRFAEVGEPSLARLLETFLREKRLG</sequence>
<dbReference type="Proteomes" id="UP001225378">
    <property type="component" value="Chromosome"/>
</dbReference>
<feature type="domain" description="CobW/HypB/UreG nucleotide-binding" evidence="1">
    <location>
        <begin position="237"/>
        <end position="300"/>
    </location>
</feature>
<dbReference type="AlphaFoldDB" id="A0AAU7NQG4"/>
<evidence type="ECO:0000259" key="1">
    <source>
        <dbReference type="Pfam" id="PF02492"/>
    </source>
</evidence>
<reference evidence="2 3" key="1">
    <citation type="journal article" date="2024" name="Microbiology">
        <title>Methylomarinum rosea sp. nov., a novel halophilic methanotrophic bacterium from the hypersaline Lake Elton.</title>
        <authorList>
            <person name="Suleimanov R.Z."/>
            <person name="Oshkin I.Y."/>
            <person name="Danilova O.V."/>
            <person name="Suzina N.E."/>
            <person name="Dedysh S.N."/>
        </authorList>
    </citation>
    <scope>NUCLEOTIDE SEQUENCE [LARGE SCALE GENOMIC DNA]</scope>
    <source>
        <strain evidence="2 3">Ch1-1</strain>
    </source>
</reference>
<dbReference type="PANTHER" id="PTHR42869">
    <property type="entry name" value="SLL0572 PROTEIN"/>
    <property type="match status" value="1"/>
</dbReference>